<reference evidence="1 2" key="1">
    <citation type="submission" date="2024-06" db="EMBL/GenBank/DDBJ databases">
        <title>Sorghum-associated microbial communities from plants grown in Nebraska, USA.</title>
        <authorList>
            <person name="Schachtman D."/>
        </authorList>
    </citation>
    <scope>NUCLEOTIDE SEQUENCE [LARGE SCALE GENOMIC DNA]</scope>
    <source>
        <strain evidence="1 2">2709</strain>
    </source>
</reference>
<organism evidence="1 2">
    <name type="scientific">Ottowia thiooxydans</name>
    <dbReference type="NCBI Taxonomy" id="219182"/>
    <lineage>
        <taxon>Bacteria</taxon>
        <taxon>Pseudomonadati</taxon>
        <taxon>Pseudomonadota</taxon>
        <taxon>Betaproteobacteria</taxon>
        <taxon>Burkholderiales</taxon>
        <taxon>Comamonadaceae</taxon>
        <taxon>Ottowia</taxon>
    </lineage>
</organism>
<evidence type="ECO:0000313" key="1">
    <source>
        <dbReference type="EMBL" id="MET4580412.1"/>
    </source>
</evidence>
<accession>A0ABV2QH95</accession>
<protein>
    <submittedName>
        <fullName evidence="1">Uncharacterized protein</fullName>
    </submittedName>
</protein>
<name>A0ABV2QH95_9BURK</name>
<dbReference type="RefSeq" id="WP_354449330.1">
    <property type="nucleotide sequence ID" value="NZ_JBEPSH010000018.1"/>
</dbReference>
<comment type="caution">
    <text evidence="1">The sequence shown here is derived from an EMBL/GenBank/DDBJ whole genome shotgun (WGS) entry which is preliminary data.</text>
</comment>
<gene>
    <name evidence="1" type="ORF">ABIE13_005553</name>
</gene>
<keyword evidence="2" id="KW-1185">Reference proteome</keyword>
<proteinExistence type="predicted"/>
<sequence length="134" mass="14497">MSWAKRIGVSISTLLHLESGDLTISIGIVASALWLMSRDSAIAELAAPANSGQGFQDFICGDNLNESSLANAMTQTEAFGFTQTEAAELVAEVIGVVNSWREHFASIRKSGAQHQRSRLHMEVSGPCRWLCNMS</sequence>
<evidence type="ECO:0000313" key="2">
    <source>
        <dbReference type="Proteomes" id="UP001549320"/>
    </source>
</evidence>
<dbReference type="Proteomes" id="UP001549320">
    <property type="component" value="Unassembled WGS sequence"/>
</dbReference>
<dbReference type="EMBL" id="JBEPSH010000018">
    <property type="protein sequence ID" value="MET4580412.1"/>
    <property type="molecule type" value="Genomic_DNA"/>
</dbReference>